<organism evidence="3 4">
    <name type="scientific">Oidiodendron maius (strain Zn)</name>
    <dbReference type="NCBI Taxonomy" id="913774"/>
    <lineage>
        <taxon>Eukaryota</taxon>
        <taxon>Fungi</taxon>
        <taxon>Dikarya</taxon>
        <taxon>Ascomycota</taxon>
        <taxon>Pezizomycotina</taxon>
        <taxon>Leotiomycetes</taxon>
        <taxon>Leotiomycetes incertae sedis</taxon>
        <taxon>Myxotrichaceae</taxon>
        <taxon>Oidiodendron</taxon>
    </lineage>
</organism>
<dbReference type="Proteomes" id="UP000054321">
    <property type="component" value="Unassembled WGS sequence"/>
</dbReference>
<proteinExistence type="predicted"/>
<keyword evidence="2" id="KW-1133">Transmembrane helix</keyword>
<dbReference type="OrthoDB" id="5332560at2759"/>
<accession>A0A0C3CC99</accession>
<keyword evidence="2" id="KW-0472">Membrane</keyword>
<keyword evidence="2" id="KW-0812">Transmembrane</keyword>
<reference evidence="3 4" key="1">
    <citation type="submission" date="2014-04" db="EMBL/GenBank/DDBJ databases">
        <authorList>
            <consortium name="DOE Joint Genome Institute"/>
            <person name="Kuo A."/>
            <person name="Martino E."/>
            <person name="Perotto S."/>
            <person name="Kohler A."/>
            <person name="Nagy L.G."/>
            <person name="Floudas D."/>
            <person name="Copeland A."/>
            <person name="Barry K.W."/>
            <person name="Cichocki N."/>
            <person name="Veneault-Fourrey C."/>
            <person name="LaButti K."/>
            <person name="Lindquist E.A."/>
            <person name="Lipzen A."/>
            <person name="Lundell T."/>
            <person name="Morin E."/>
            <person name="Murat C."/>
            <person name="Sun H."/>
            <person name="Tunlid A."/>
            <person name="Henrissat B."/>
            <person name="Grigoriev I.V."/>
            <person name="Hibbett D.S."/>
            <person name="Martin F."/>
            <person name="Nordberg H.P."/>
            <person name="Cantor M.N."/>
            <person name="Hua S.X."/>
        </authorList>
    </citation>
    <scope>NUCLEOTIDE SEQUENCE [LARGE SCALE GENOMIC DNA]</scope>
    <source>
        <strain evidence="3 4">Zn</strain>
    </source>
</reference>
<evidence type="ECO:0000256" key="1">
    <source>
        <dbReference type="SAM" id="MobiDB-lite"/>
    </source>
</evidence>
<feature type="transmembrane region" description="Helical" evidence="2">
    <location>
        <begin position="128"/>
        <end position="151"/>
    </location>
</feature>
<evidence type="ECO:0000313" key="4">
    <source>
        <dbReference type="Proteomes" id="UP000054321"/>
    </source>
</evidence>
<feature type="transmembrane region" description="Helical" evidence="2">
    <location>
        <begin position="87"/>
        <end position="108"/>
    </location>
</feature>
<reference evidence="4" key="2">
    <citation type="submission" date="2015-01" db="EMBL/GenBank/DDBJ databases">
        <title>Evolutionary Origins and Diversification of the Mycorrhizal Mutualists.</title>
        <authorList>
            <consortium name="DOE Joint Genome Institute"/>
            <consortium name="Mycorrhizal Genomics Consortium"/>
            <person name="Kohler A."/>
            <person name="Kuo A."/>
            <person name="Nagy L.G."/>
            <person name="Floudas D."/>
            <person name="Copeland A."/>
            <person name="Barry K.W."/>
            <person name="Cichocki N."/>
            <person name="Veneault-Fourrey C."/>
            <person name="LaButti K."/>
            <person name="Lindquist E.A."/>
            <person name="Lipzen A."/>
            <person name="Lundell T."/>
            <person name="Morin E."/>
            <person name="Murat C."/>
            <person name="Riley R."/>
            <person name="Ohm R."/>
            <person name="Sun H."/>
            <person name="Tunlid A."/>
            <person name="Henrissat B."/>
            <person name="Grigoriev I.V."/>
            <person name="Hibbett D.S."/>
            <person name="Martin F."/>
        </authorList>
    </citation>
    <scope>NUCLEOTIDE SEQUENCE [LARGE SCALE GENOMIC DNA]</scope>
    <source>
        <strain evidence="4">Zn</strain>
    </source>
</reference>
<name>A0A0C3CC99_OIDMZ</name>
<dbReference type="EMBL" id="KN832884">
    <property type="protein sequence ID" value="KIM96548.1"/>
    <property type="molecule type" value="Genomic_DNA"/>
</dbReference>
<feature type="transmembrane region" description="Helical" evidence="2">
    <location>
        <begin position="51"/>
        <end position="75"/>
    </location>
</feature>
<evidence type="ECO:0000256" key="2">
    <source>
        <dbReference type="SAM" id="Phobius"/>
    </source>
</evidence>
<sequence length="213" mass="23181">MDAMDDQRIGDIDEGEKGQLSQEDATPAAHDHLLAPGKQQSHENTPTPLPVISVIILSILLFLPFLITILSFPVLISLGQDPLGFSFLAFLLLVSLVPCGLGISLLIFSTSAGIDPTKLPPNQRKLPGALLLTWSLLIIYLIFYGTVWIWASSRTVADLIDDHGVWKDFSAKVDVPDALDLLTRCLLERGEGWAVVEDFTFCAKDIGIKSAGD</sequence>
<evidence type="ECO:0000313" key="3">
    <source>
        <dbReference type="EMBL" id="KIM96548.1"/>
    </source>
</evidence>
<gene>
    <name evidence="3" type="ORF">OIDMADRAFT_58866</name>
</gene>
<feature type="region of interest" description="Disordered" evidence="1">
    <location>
        <begin position="1"/>
        <end position="26"/>
    </location>
</feature>
<protein>
    <submittedName>
        <fullName evidence="3">Uncharacterized protein</fullName>
    </submittedName>
</protein>
<feature type="compositionally biased region" description="Basic and acidic residues" evidence="1">
    <location>
        <begin position="1"/>
        <end position="17"/>
    </location>
</feature>
<keyword evidence="4" id="KW-1185">Reference proteome</keyword>
<dbReference type="AlphaFoldDB" id="A0A0C3CC99"/>
<dbReference type="InParanoid" id="A0A0C3CC99"/>
<dbReference type="HOGENOM" id="CLU_1294758_0_0_1"/>